<dbReference type="InterPro" id="IPR036163">
    <property type="entry name" value="HMA_dom_sf"/>
</dbReference>
<dbReference type="PROSITE" id="PS50846">
    <property type="entry name" value="HMA_2"/>
    <property type="match status" value="1"/>
</dbReference>
<dbReference type="EMBL" id="FNXT01001203">
    <property type="protein sequence ID" value="SZX73992.1"/>
    <property type="molecule type" value="Genomic_DNA"/>
</dbReference>
<accession>A0A383W9X6</accession>
<evidence type="ECO:0000313" key="1">
    <source>
        <dbReference type="EMBL" id="SZX73992.1"/>
    </source>
</evidence>
<dbReference type="AlphaFoldDB" id="A0A383W9X6"/>
<dbReference type="FunFam" id="3.30.70.100:FF:000008">
    <property type="entry name" value="Copper transport protein ATOX1"/>
    <property type="match status" value="1"/>
</dbReference>
<evidence type="ECO:0000313" key="2">
    <source>
        <dbReference type="Proteomes" id="UP000256970"/>
    </source>
</evidence>
<dbReference type="Pfam" id="PF00403">
    <property type="entry name" value="HMA"/>
    <property type="match status" value="1"/>
</dbReference>
<dbReference type="STRING" id="3088.A0A383W9X6"/>
<name>A0A383W9X6_TETOB</name>
<organism evidence="1 2">
    <name type="scientific">Tetradesmus obliquus</name>
    <name type="common">Green alga</name>
    <name type="synonym">Acutodesmus obliquus</name>
    <dbReference type="NCBI Taxonomy" id="3088"/>
    <lineage>
        <taxon>Eukaryota</taxon>
        <taxon>Viridiplantae</taxon>
        <taxon>Chlorophyta</taxon>
        <taxon>core chlorophytes</taxon>
        <taxon>Chlorophyceae</taxon>
        <taxon>CS clade</taxon>
        <taxon>Sphaeropleales</taxon>
        <taxon>Scenedesmaceae</taxon>
        <taxon>Tetradesmus</taxon>
    </lineage>
</organism>
<dbReference type="Gene3D" id="3.30.70.100">
    <property type="match status" value="1"/>
</dbReference>
<dbReference type="CDD" id="cd00371">
    <property type="entry name" value="HMA"/>
    <property type="match status" value="1"/>
</dbReference>
<reference evidence="1 2" key="1">
    <citation type="submission" date="2016-10" db="EMBL/GenBank/DDBJ databases">
        <authorList>
            <person name="Cai Z."/>
        </authorList>
    </citation>
    <scope>NUCLEOTIDE SEQUENCE [LARGE SCALE GENOMIC DNA]</scope>
</reference>
<dbReference type="Proteomes" id="UP000256970">
    <property type="component" value="Unassembled WGS sequence"/>
</dbReference>
<dbReference type="GO" id="GO:0046872">
    <property type="term" value="F:metal ion binding"/>
    <property type="evidence" value="ECO:0007669"/>
    <property type="project" value="UniProtKB-KW"/>
</dbReference>
<dbReference type="SUPFAM" id="SSF55008">
    <property type="entry name" value="HMA, heavy metal-associated domain"/>
    <property type="match status" value="1"/>
</dbReference>
<dbReference type="OrthoDB" id="689350at2759"/>
<protein>
    <submittedName>
        <fullName evidence="1">Uncharacterized protein</fullName>
    </submittedName>
</protein>
<dbReference type="PANTHER" id="PTHR22814">
    <property type="entry name" value="COPPER TRANSPORT PROTEIN ATOX1-RELATED"/>
    <property type="match status" value="1"/>
</dbReference>
<sequence length="67" mass="7243">MPEVVLKVEMPCSGCSGAVERVLKKMEGVESFDVSLEQQRVVVRGNVTPQAVLETVAKTGKKAELVQ</sequence>
<proteinExistence type="predicted"/>
<dbReference type="InterPro" id="IPR006121">
    <property type="entry name" value="HMA_dom"/>
</dbReference>
<keyword evidence="2" id="KW-1185">Reference proteome</keyword>
<gene>
    <name evidence="1" type="ORF">BQ4739_LOCUS14250</name>
</gene>
<dbReference type="PANTHER" id="PTHR22814:SF287">
    <property type="entry name" value="COPPER TRANSPORT PROTEIN ATX1"/>
    <property type="match status" value="1"/>
</dbReference>